<dbReference type="AlphaFoldDB" id="A0A5N7CEQ3"/>
<evidence type="ECO:0000313" key="1">
    <source>
        <dbReference type="EMBL" id="KAE8392023.1"/>
    </source>
</evidence>
<name>A0A5N7CEQ3_PETAA</name>
<dbReference type="Proteomes" id="UP000326877">
    <property type="component" value="Unassembled WGS sequence"/>
</dbReference>
<protein>
    <submittedName>
        <fullName evidence="1">Uncharacterized protein</fullName>
    </submittedName>
</protein>
<dbReference type="EMBL" id="ML735240">
    <property type="protein sequence ID" value="KAE8392023.1"/>
    <property type="molecule type" value="Genomic_DNA"/>
</dbReference>
<organism evidence="1">
    <name type="scientific">Petromyces alliaceus</name>
    <name type="common">Aspergillus alliaceus</name>
    <dbReference type="NCBI Taxonomy" id="209559"/>
    <lineage>
        <taxon>Eukaryota</taxon>
        <taxon>Fungi</taxon>
        <taxon>Dikarya</taxon>
        <taxon>Ascomycota</taxon>
        <taxon>Pezizomycotina</taxon>
        <taxon>Eurotiomycetes</taxon>
        <taxon>Eurotiomycetidae</taxon>
        <taxon>Eurotiales</taxon>
        <taxon>Aspergillaceae</taxon>
        <taxon>Aspergillus</taxon>
        <taxon>Aspergillus subgen. Circumdati</taxon>
    </lineage>
</organism>
<sequence>MSSWIHAIVDGEVTADEICPHGGILPSQGVGLKNTVCLVFPVIDADNAGMPGRASIGLVLGLWPAAASAETYSQGIGYSTS</sequence>
<proteinExistence type="predicted"/>
<reference evidence="1" key="1">
    <citation type="submission" date="2019-04" db="EMBL/GenBank/DDBJ databases">
        <title>Friends and foes A comparative genomics studyof 23 Aspergillus species from section Flavi.</title>
        <authorList>
            <consortium name="DOE Joint Genome Institute"/>
            <person name="Kjaerbolling I."/>
            <person name="Vesth T."/>
            <person name="Frisvad J.C."/>
            <person name="Nybo J.L."/>
            <person name="Theobald S."/>
            <person name="Kildgaard S."/>
            <person name="Isbrandt T."/>
            <person name="Kuo A."/>
            <person name="Sato A."/>
            <person name="Lyhne E.K."/>
            <person name="Kogle M.E."/>
            <person name="Wiebenga A."/>
            <person name="Kun R.S."/>
            <person name="Lubbers R.J."/>
            <person name="Makela M.R."/>
            <person name="Barry K."/>
            <person name="Chovatia M."/>
            <person name="Clum A."/>
            <person name="Daum C."/>
            <person name="Haridas S."/>
            <person name="He G."/>
            <person name="LaButti K."/>
            <person name="Lipzen A."/>
            <person name="Mondo S."/>
            <person name="Riley R."/>
            <person name="Salamov A."/>
            <person name="Simmons B.A."/>
            <person name="Magnuson J.K."/>
            <person name="Henrissat B."/>
            <person name="Mortensen U.H."/>
            <person name="Larsen T.O."/>
            <person name="Devries R.P."/>
            <person name="Grigoriev I.V."/>
            <person name="Machida M."/>
            <person name="Baker S.E."/>
            <person name="Andersen M.R."/>
        </authorList>
    </citation>
    <scope>NUCLEOTIDE SEQUENCE [LARGE SCALE GENOMIC DNA]</scope>
    <source>
        <strain evidence="1">IBT 14317</strain>
    </source>
</reference>
<accession>A0A5N7CEQ3</accession>
<gene>
    <name evidence="1" type="ORF">BDV23DRAFT_151955</name>
</gene>